<keyword evidence="2" id="KW-1003">Cell membrane</keyword>
<evidence type="ECO:0000256" key="3">
    <source>
        <dbReference type="ARBA" id="ARBA00022729"/>
    </source>
</evidence>
<accession>A0A967B5H5</accession>
<evidence type="ECO:0000256" key="1">
    <source>
        <dbReference type="ARBA" id="ARBA00010296"/>
    </source>
</evidence>
<keyword evidence="5" id="KW-0564">Palmitate</keyword>
<protein>
    <submittedName>
        <fullName evidence="9">Entericidin A/B family lipoprotein</fullName>
    </submittedName>
</protein>
<evidence type="ECO:0000313" key="10">
    <source>
        <dbReference type="Proteomes" id="UP000597459"/>
    </source>
</evidence>
<dbReference type="EMBL" id="WOTH01000006">
    <property type="protein sequence ID" value="NHO53248.1"/>
    <property type="molecule type" value="Genomic_DNA"/>
</dbReference>
<reference evidence="9" key="1">
    <citation type="submission" date="2019-11" db="EMBL/GenBank/DDBJ databases">
        <title>Description of new Acetobacter species.</title>
        <authorList>
            <person name="Cleenwerck I."/>
            <person name="Sombolestani A.S."/>
        </authorList>
    </citation>
    <scope>NUCLEOTIDE SEQUENCE</scope>
    <source>
        <strain evidence="9">LMG 1626</strain>
    </source>
</reference>
<gene>
    <name evidence="9" type="ORF">GOB87_04640</name>
</gene>
<evidence type="ECO:0000313" key="9">
    <source>
        <dbReference type="EMBL" id="NHO53248.1"/>
    </source>
</evidence>
<dbReference type="PROSITE" id="PS51257">
    <property type="entry name" value="PROKAR_LIPOPROTEIN"/>
    <property type="match status" value="1"/>
</dbReference>
<evidence type="ECO:0000256" key="4">
    <source>
        <dbReference type="ARBA" id="ARBA00023136"/>
    </source>
</evidence>
<organism evidence="9 10">
    <name type="scientific">Acetobacter estunensis</name>
    <dbReference type="NCBI Taxonomy" id="104097"/>
    <lineage>
        <taxon>Bacteria</taxon>
        <taxon>Pseudomonadati</taxon>
        <taxon>Pseudomonadota</taxon>
        <taxon>Alphaproteobacteria</taxon>
        <taxon>Acetobacterales</taxon>
        <taxon>Acetobacteraceae</taxon>
        <taxon>Acetobacter</taxon>
    </lineage>
</organism>
<keyword evidence="10" id="KW-1185">Reference proteome</keyword>
<proteinExistence type="inferred from homology"/>
<keyword evidence="3 8" id="KW-0732">Signal</keyword>
<keyword evidence="6 9" id="KW-0449">Lipoprotein</keyword>
<evidence type="ECO:0000256" key="7">
    <source>
        <dbReference type="SAM" id="MobiDB-lite"/>
    </source>
</evidence>
<name>A0A967B5H5_9PROT</name>
<dbReference type="Pfam" id="PF08085">
    <property type="entry name" value="Entericidin"/>
    <property type="match status" value="1"/>
</dbReference>
<dbReference type="RefSeq" id="WP_166313392.1">
    <property type="nucleotide sequence ID" value="NZ_WOTH01000006.1"/>
</dbReference>
<feature type="region of interest" description="Disordered" evidence="7">
    <location>
        <begin position="31"/>
        <end position="60"/>
    </location>
</feature>
<sequence length="60" mass="5875">MRGIKRVAGAMLASAMMLGLTGCNTVAGAGRDVSSVGHNVSRGATATQQGISNATGSSTH</sequence>
<comment type="caution">
    <text evidence="9">The sequence shown here is derived from an EMBL/GenBank/DDBJ whole genome shotgun (WGS) entry which is preliminary data.</text>
</comment>
<comment type="similarity">
    <text evidence="1">Belongs to the EcnA/EcnB lipoprotein family.</text>
</comment>
<evidence type="ECO:0000256" key="6">
    <source>
        <dbReference type="ARBA" id="ARBA00023288"/>
    </source>
</evidence>
<dbReference type="AlphaFoldDB" id="A0A967B5H5"/>
<feature type="compositionally biased region" description="Polar residues" evidence="7">
    <location>
        <begin position="36"/>
        <end position="60"/>
    </location>
</feature>
<keyword evidence="4" id="KW-0472">Membrane</keyword>
<feature type="chain" id="PRO_5037397743" evidence="8">
    <location>
        <begin position="30"/>
        <end position="60"/>
    </location>
</feature>
<dbReference type="InterPro" id="IPR012556">
    <property type="entry name" value="Entericidin"/>
</dbReference>
<dbReference type="GO" id="GO:0016020">
    <property type="term" value="C:membrane"/>
    <property type="evidence" value="ECO:0007669"/>
    <property type="project" value="InterPro"/>
</dbReference>
<dbReference type="GO" id="GO:0009636">
    <property type="term" value="P:response to toxic substance"/>
    <property type="evidence" value="ECO:0007669"/>
    <property type="project" value="InterPro"/>
</dbReference>
<feature type="signal peptide" evidence="8">
    <location>
        <begin position="1"/>
        <end position="29"/>
    </location>
</feature>
<evidence type="ECO:0000256" key="8">
    <source>
        <dbReference type="SAM" id="SignalP"/>
    </source>
</evidence>
<evidence type="ECO:0000256" key="2">
    <source>
        <dbReference type="ARBA" id="ARBA00022475"/>
    </source>
</evidence>
<evidence type="ECO:0000256" key="5">
    <source>
        <dbReference type="ARBA" id="ARBA00023139"/>
    </source>
</evidence>
<dbReference type="Proteomes" id="UP000597459">
    <property type="component" value="Unassembled WGS sequence"/>
</dbReference>